<protein>
    <submittedName>
        <fullName evidence="2">Transcriptional regulator, TrmB</fullName>
    </submittedName>
</protein>
<dbReference type="InterPro" id="IPR002831">
    <property type="entry name" value="Tscrpt_reg_TrmB_N"/>
</dbReference>
<feature type="domain" description="Transcription regulator TrmB N-terminal" evidence="1">
    <location>
        <begin position="5"/>
        <end position="73"/>
    </location>
</feature>
<evidence type="ECO:0000313" key="2">
    <source>
        <dbReference type="EMBL" id="EKD29400.1"/>
    </source>
</evidence>
<dbReference type="PANTHER" id="PTHR34293:SF1">
    <property type="entry name" value="HTH-TYPE TRANSCRIPTIONAL REGULATOR TRMBL2"/>
    <property type="match status" value="1"/>
</dbReference>
<accession>K1XGJ5</accession>
<dbReference type="PANTHER" id="PTHR34293">
    <property type="entry name" value="HTH-TYPE TRANSCRIPTIONAL REGULATOR TRMBL2"/>
    <property type="match status" value="1"/>
</dbReference>
<dbReference type="InterPro" id="IPR051797">
    <property type="entry name" value="TrmB-like"/>
</dbReference>
<dbReference type="Pfam" id="PF01978">
    <property type="entry name" value="TrmB"/>
    <property type="match status" value="1"/>
</dbReference>
<reference evidence="2" key="1">
    <citation type="journal article" date="2012" name="Science">
        <title>Fermentation, hydrogen, and sulfur metabolism in multiple uncultivated bacterial phyla.</title>
        <authorList>
            <person name="Wrighton K.C."/>
            <person name="Thomas B.C."/>
            <person name="Sharon I."/>
            <person name="Miller C.S."/>
            <person name="Castelle C.J."/>
            <person name="VerBerkmoes N.C."/>
            <person name="Wilkins M.J."/>
            <person name="Hettich R.L."/>
            <person name="Lipton M.S."/>
            <person name="Williams K.H."/>
            <person name="Long P.E."/>
            <person name="Banfield J.F."/>
        </authorList>
    </citation>
    <scope>NUCLEOTIDE SEQUENCE [LARGE SCALE GENOMIC DNA]</scope>
</reference>
<proteinExistence type="predicted"/>
<dbReference type="EMBL" id="AMFJ01034422">
    <property type="protein sequence ID" value="EKD29400.1"/>
    <property type="molecule type" value="Genomic_DNA"/>
</dbReference>
<organism evidence="2">
    <name type="scientific">uncultured bacterium</name>
    <name type="common">gcode 4</name>
    <dbReference type="NCBI Taxonomy" id="1234023"/>
    <lineage>
        <taxon>Bacteria</taxon>
        <taxon>environmental samples</taxon>
    </lineage>
</organism>
<gene>
    <name evidence="2" type="ORF">ACD_78C00422G0003</name>
</gene>
<dbReference type="InterPro" id="IPR036388">
    <property type="entry name" value="WH-like_DNA-bd_sf"/>
</dbReference>
<sequence length="243" mass="28441">MIQFLESIGFTQNEARTYLAGLSLGYSAVSTIAKKAWINRTTAYAVLDDLVAKWFVYESYRGNARYYSVLDPENLLEVFRKRISKIEKILPELQAMNANIVTGPKVKYYQWFEEVKQLYIQEYKDSPIEMRIFKAWVERLDEKKKLRDFRKELIKKIHSNQVRIIGNTTSSTKEDDKKGNIERRNIQDSELFLPASIKIYGNKVHFVSLKNNLFGVEIENEDIASCLKQIFDCIWKNNNSLSI</sequence>
<evidence type="ECO:0000259" key="1">
    <source>
        <dbReference type="Pfam" id="PF01978"/>
    </source>
</evidence>
<name>K1XGJ5_9BACT</name>
<dbReference type="Gene3D" id="1.10.10.10">
    <property type="entry name" value="Winged helix-like DNA-binding domain superfamily/Winged helix DNA-binding domain"/>
    <property type="match status" value="1"/>
</dbReference>
<dbReference type="AlphaFoldDB" id="K1XGJ5"/>
<comment type="caution">
    <text evidence="2">The sequence shown here is derived from an EMBL/GenBank/DDBJ whole genome shotgun (WGS) entry which is preliminary data.</text>
</comment>